<dbReference type="AlphaFoldDB" id="A0AAJ0HVU3"/>
<proteinExistence type="predicted"/>
<protein>
    <submittedName>
        <fullName evidence="2">Uncharacterized protein</fullName>
    </submittedName>
</protein>
<evidence type="ECO:0000313" key="3">
    <source>
        <dbReference type="Proteomes" id="UP001275084"/>
    </source>
</evidence>
<feature type="compositionally biased region" description="Polar residues" evidence="1">
    <location>
        <begin position="1"/>
        <end position="13"/>
    </location>
</feature>
<feature type="compositionally biased region" description="Basic and acidic residues" evidence="1">
    <location>
        <begin position="52"/>
        <end position="67"/>
    </location>
</feature>
<accession>A0AAJ0HVU3</accession>
<name>A0AAJ0HVU3_9PEZI</name>
<evidence type="ECO:0000256" key="1">
    <source>
        <dbReference type="SAM" id="MobiDB-lite"/>
    </source>
</evidence>
<keyword evidence="3" id="KW-1185">Reference proteome</keyword>
<reference evidence="2" key="2">
    <citation type="submission" date="2023-06" db="EMBL/GenBank/DDBJ databases">
        <authorList>
            <consortium name="Lawrence Berkeley National Laboratory"/>
            <person name="Haridas S."/>
            <person name="Hensen N."/>
            <person name="Bonometti L."/>
            <person name="Westerberg I."/>
            <person name="Brannstrom I.O."/>
            <person name="Guillou S."/>
            <person name="Cros-Aarteil S."/>
            <person name="Calhoun S."/>
            <person name="Kuo A."/>
            <person name="Mondo S."/>
            <person name="Pangilinan J."/>
            <person name="Riley R."/>
            <person name="Labutti K."/>
            <person name="Andreopoulos B."/>
            <person name="Lipzen A."/>
            <person name="Chen C."/>
            <person name="Yanf M."/>
            <person name="Daum C."/>
            <person name="Ng V."/>
            <person name="Clum A."/>
            <person name="Steindorff A."/>
            <person name="Ohm R."/>
            <person name="Martin F."/>
            <person name="Silar P."/>
            <person name="Natvig D."/>
            <person name="Lalanne C."/>
            <person name="Gautier V."/>
            <person name="Ament-Velasquez S.L."/>
            <person name="Kruys A."/>
            <person name="Hutchinson M.I."/>
            <person name="Powell A.J."/>
            <person name="Barry K."/>
            <person name="Miller A.N."/>
            <person name="Grigoriev I.V."/>
            <person name="Debuchy R."/>
            <person name="Gladieux P."/>
            <person name="Thoren M.H."/>
            <person name="Johannesson H."/>
        </authorList>
    </citation>
    <scope>NUCLEOTIDE SEQUENCE</scope>
    <source>
        <strain evidence="2">CBS 955.72</strain>
    </source>
</reference>
<reference evidence="2" key="1">
    <citation type="journal article" date="2023" name="Mol. Phylogenet. Evol.">
        <title>Genome-scale phylogeny and comparative genomics of the fungal order Sordariales.</title>
        <authorList>
            <person name="Hensen N."/>
            <person name="Bonometti L."/>
            <person name="Westerberg I."/>
            <person name="Brannstrom I.O."/>
            <person name="Guillou S."/>
            <person name="Cros-Aarteil S."/>
            <person name="Calhoun S."/>
            <person name="Haridas S."/>
            <person name="Kuo A."/>
            <person name="Mondo S."/>
            <person name="Pangilinan J."/>
            <person name="Riley R."/>
            <person name="LaButti K."/>
            <person name="Andreopoulos B."/>
            <person name="Lipzen A."/>
            <person name="Chen C."/>
            <person name="Yan M."/>
            <person name="Daum C."/>
            <person name="Ng V."/>
            <person name="Clum A."/>
            <person name="Steindorff A."/>
            <person name="Ohm R.A."/>
            <person name="Martin F."/>
            <person name="Silar P."/>
            <person name="Natvig D.O."/>
            <person name="Lalanne C."/>
            <person name="Gautier V."/>
            <person name="Ament-Velasquez S.L."/>
            <person name="Kruys A."/>
            <person name="Hutchinson M.I."/>
            <person name="Powell A.J."/>
            <person name="Barry K."/>
            <person name="Miller A.N."/>
            <person name="Grigoriev I.V."/>
            <person name="Debuchy R."/>
            <person name="Gladieux P."/>
            <person name="Hiltunen Thoren M."/>
            <person name="Johannesson H."/>
        </authorList>
    </citation>
    <scope>NUCLEOTIDE SEQUENCE</scope>
    <source>
        <strain evidence="2">CBS 955.72</strain>
    </source>
</reference>
<evidence type="ECO:0000313" key="2">
    <source>
        <dbReference type="EMBL" id="KAK3363534.1"/>
    </source>
</evidence>
<gene>
    <name evidence="2" type="ORF">B0T25DRAFT_527804</name>
</gene>
<feature type="region of interest" description="Disordered" evidence="1">
    <location>
        <begin position="1"/>
        <end position="67"/>
    </location>
</feature>
<organism evidence="2 3">
    <name type="scientific">Lasiosphaeria hispida</name>
    <dbReference type="NCBI Taxonomy" id="260671"/>
    <lineage>
        <taxon>Eukaryota</taxon>
        <taxon>Fungi</taxon>
        <taxon>Dikarya</taxon>
        <taxon>Ascomycota</taxon>
        <taxon>Pezizomycotina</taxon>
        <taxon>Sordariomycetes</taxon>
        <taxon>Sordariomycetidae</taxon>
        <taxon>Sordariales</taxon>
        <taxon>Lasiosphaeriaceae</taxon>
        <taxon>Lasiosphaeria</taxon>
    </lineage>
</organism>
<comment type="caution">
    <text evidence="2">The sequence shown here is derived from an EMBL/GenBank/DDBJ whole genome shotgun (WGS) entry which is preliminary data.</text>
</comment>
<dbReference type="EMBL" id="JAUIQD010000001">
    <property type="protein sequence ID" value="KAK3363534.1"/>
    <property type="molecule type" value="Genomic_DNA"/>
</dbReference>
<sequence>MDSVKKTQQPEQSQPEHNDGLQTLSDNIKAQFEHHKAAPGPVIPKDFNVQEEGTKEERRAKAEELNK</sequence>
<dbReference type="Proteomes" id="UP001275084">
    <property type="component" value="Unassembled WGS sequence"/>
</dbReference>